<keyword evidence="1" id="KW-0812">Transmembrane</keyword>
<evidence type="ECO:0000256" key="1">
    <source>
        <dbReference type="SAM" id="Phobius"/>
    </source>
</evidence>
<dbReference type="SMART" id="SM00257">
    <property type="entry name" value="LysM"/>
    <property type="match status" value="2"/>
</dbReference>
<feature type="domain" description="LysM" evidence="2">
    <location>
        <begin position="59"/>
        <end position="106"/>
    </location>
</feature>
<name>A0A0G0UKK7_9BACT</name>
<evidence type="ECO:0000313" key="3">
    <source>
        <dbReference type="EMBL" id="KKR88041.1"/>
    </source>
</evidence>
<evidence type="ECO:0000259" key="2">
    <source>
        <dbReference type="PROSITE" id="PS51782"/>
    </source>
</evidence>
<dbReference type="PROSITE" id="PS51782">
    <property type="entry name" value="LYSM"/>
    <property type="match status" value="2"/>
</dbReference>
<feature type="transmembrane region" description="Helical" evidence="1">
    <location>
        <begin position="15"/>
        <end position="36"/>
    </location>
</feature>
<protein>
    <submittedName>
        <fullName evidence="3">Peptidoglycan-binding lysin domain protein</fullName>
    </submittedName>
</protein>
<proteinExistence type="predicted"/>
<keyword evidence="1" id="KW-0472">Membrane</keyword>
<dbReference type="CDD" id="cd00118">
    <property type="entry name" value="LysM"/>
    <property type="match status" value="2"/>
</dbReference>
<feature type="domain" description="LysM" evidence="2">
    <location>
        <begin position="122"/>
        <end position="173"/>
    </location>
</feature>
<dbReference type="InterPro" id="IPR036779">
    <property type="entry name" value="LysM_dom_sf"/>
</dbReference>
<dbReference type="PANTHER" id="PTHR34700">
    <property type="entry name" value="POTASSIUM BINDING PROTEIN KBP"/>
    <property type="match status" value="1"/>
</dbReference>
<sequence>MARKKSLISNWQENYAGLILGAIIVVILGLLVANFITNRNNQIGEGEQTGLGEEASASTQYTVKENDSLSKISEEIYGDQKSWPAIASVNKIANPNLIFVGSILEIPSTQKLEEIKAQMTQTSYDVQEGETIFEIAQKMYGDGSKWPTIASANNIGRLPNGNPLIFAGSTLTIPR</sequence>
<dbReference type="EMBL" id="LCAG01000001">
    <property type="protein sequence ID" value="KKR88041.1"/>
    <property type="molecule type" value="Genomic_DNA"/>
</dbReference>
<dbReference type="AlphaFoldDB" id="A0A0G0UKK7"/>
<keyword evidence="1" id="KW-1133">Transmembrane helix</keyword>
<organism evidence="3 4">
    <name type="scientific">Candidatus Curtissbacteria bacterium GW2011_GWA1_41_11</name>
    <dbReference type="NCBI Taxonomy" id="1618409"/>
    <lineage>
        <taxon>Bacteria</taxon>
        <taxon>Candidatus Curtissiibacteriota</taxon>
    </lineage>
</organism>
<evidence type="ECO:0000313" key="4">
    <source>
        <dbReference type="Proteomes" id="UP000034854"/>
    </source>
</evidence>
<dbReference type="PANTHER" id="PTHR34700:SF4">
    <property type="entry name" value="PHAGE-LIKE ELEMENT PBSX PROTEIN XKDP"/>
    <property type="match status" value="1"/>
</dbReference>
<dbReference type="InterPro" id="IPR018392">
    <property type="entry name" value="LysM"/>
</dbReference>
<accession>A0A0G0UKK7</accession>
<dbReference type="Gene3D" id="3.10.350.10">
    <property type="entry name" value="LysM domain"/>
    <property type="match status" value="2"/>
</dbReference>
<dbReference type="InterPro" id="IPR052196">
    <property type="entry name" value="Bact_Kbp"/>
</dbReference>
<dbReference type="Proteomes" id="UP000034854">
    <property type="component" value="Unassembled WGS sequence"/>
</dbReference>
<dbReference type="SUPFAM" id="SSF54106">
    <property type="entry name" value="LysM domain"/>
    <property type="match status" value="2"/>
</dbReference>
<comment type="caution">
    <text evidence="3">The sequence shown here is derived from an EMBL/GenBank/DDBJ whole genome shotgun (WGS) entry which is preliminary data.</text>
</comment>
<reference evidence="3 4" key="1">
    <citation type="journal article" date="2015" name="Nature">
        <title>rRNA introns, odd ribosomes, and small enigmatic genomes across a large radiation of phyla.</title>
        <authorList>
            <person name="Brown C.T."/>
            <person name="Hug L.A."/>
            <person name="Thomas B.C."/>
            <person name="Sharon I."/>
            <person name="Castelle C.J."/>
            <person name="Singh A."/>
            <person name="Wilkins M.J."/>
            <person name="Williams K.H."/>
            <person name="Banfield J.F."/>
        </authorList>
    </citation>
    <scope>NUCLEOTIDE SEQUENCE [LARGE SCALE GENOMIC DNA]</scope>
</reference>
<dbReference type="Pfam" id="PF01476">
    <property type="entry name" value="LysM"/>
    <property type="match status" value="2"/>
</dbReference>
<gene>
    <name evidence="3" type="ORF">UU34_C0001G0038</name>
</gene>